<dbReference type="PANTHER" id="PTHR33223:SF11">
    <property type="entry name" value="ELEMENT PROTEIN, PUTATIVE-RELATED"/>
    <property type="match status" value="1"/>
</dbReference>
<protein>
    <recommendedName>
        <fullName evidence="2">Retrotransposon gag domain-containing protein</fullName>
    </recommendedName>
</protein>
<evidence type="ECO:0008006" key="2">
    <source>
        <dbReference type="Google" id="ProtNLM"/>
    </source>
</evidence>
<reference evidence="1" key="1">
    <citation type="journal article" date="2019" name="Sci. Rep.">
        <title>Draft genome of Tanacetum cinerariifolium, the natural source of mosquito coil.</title>
        <authorList>
            <person name="Yamashiro T."/>
            <person name="Shiraishi A."/>
            <person name="Satake H."/>
            <person name="Nakayama K."/>
        </authorList>
    </citation>
    <scope>NUCLEOTIDE SEQUENCE</scope>
</reference>
<dbReference type="AlphaFoldDB" id="A0A6L2KHM6"/>
<proteinExistence type="predicted"/>
<accession>A0A6L2KHM6</accession>
<organism evidence="1">
    <name type="scientific">Tanacetum cinerariifolium</name>
    <name type="common">Dalmatian daisy</name>
    <name type="synonym">Chrysanthemum cinerariifolium</name>
    <dbReference type="NCBI Taxonomy" id="118510"/>
    <lineage>
        <taxon>Eukaryota</taxon>
        <taxon>Viridiplantae</taxon>
        <taxon>Streptophyta</taxon>
        <taxon>Embryophyta</taxon>
        <taxon>Tracheophyta</taxon>
        <taxon>Spermatophyta</taxon>
        <taxon>Magnoliopsida</taxon>
        <taxon>eudicotyledons</taxon>
        <taxon>Gunneridae</taxon>
        <taxon>Pentapetalae</taxon>
        <taxon>asterids</taxon>
        <taxon>campanulids</taxon>
        <taxon>Asterales</taxon>
        <taxon>Asteraceae</taxon>
        <taxon>Asteroideae</taxon>
        <taxon>Anthemideae</taxon>
        <taxon>Anthemidinae</taxon>
        <taxon>Tanacetum</taxon>
    </lineage>
</organism>
<gene>
    <name evidence="1" type="ORF">Tci_020130</name>
</gene>
<sequence>MHRAWLDQKLREMSILRLRVNSFENREDNFSENKNDDAHEHIERVLDIVSLFNIPRVTHDAIMLRVFPITLTRAAKRWVDRLTPRTINTWDLLKKAFIQRLIPGMTPAEGLTTIQTMTDHSQKLHDGSPSQGENVHAIQVGCQFCNEPHLDKECPLNKDAKSVKEEKYGEGRSSPFNGTKYHARPPAYYTRVDNHPPFKKGASPKNLETQIEQLTKEVHAKAGTVVPTSSVGQCKAVYDDAPIKNASSNKANEIHRVSLIDEHKDDDLSSEGANINIMTRSMFEHLKLANLKETNILVEMADMTKKWTIEDEDDLNGITDYLEPTSYDGFIDGEDDAYKERLWNLLGMPYRRPPPIVIEKVEVTRYNIDLGETYTKTKNLGINEIPQTSTDVATIHAVLMDELRAGKSTQGAT</sequence>
<name>A0A6L2KHM6_TANCI</name>
<comment type="caution">
    <text evidence="1">The sequence shown here is derived from an EMBL/GenBank/DDBJ whole genome shotgun (WGS) entry which is preliminary data.</text>
</comment>
<dbReference type="EMBL" id="BKCJ010002379">
    <property type="protein sequence ID" value="GEU48152.1"/>
    <property type="molecule type" value="Genomic_DNA"/>
</dbReference>
<dbReference type="PANTHER" id="PTHR33223">
    <property type="entry name" value="CCHC-TYPE DOMAIN-CONTAINING PROTEIN"/>
    <property type="match status" value="1"/>
</dbReference>
<evidence type="ECO:0000313" key="1">
    <source>
        <dbReference type="EMBL" id="GEU48152.1"/>
    </source>
</evidence>